<comment type="caution">
    <text evidence="2">The sequence shown here is derived from an EMBL/GenBank/DDBJ whole genome shotgun (WGS) entry which is preliminary data.</text>
</comment>
<dbReference type="EMBL" id="JAFEKC020000005">
    <property type="protein sequence ID" value="KAK0514726.1"/>
    <property type="molecule type" value="Genomic_DNA"/>
</dbReference>
<dbReference type="Proteomes" id="UP001166286">
    <property type="component" value="Unassembled WGS sequence"/>
</dbReference>
<reference evidence="2" key="1">
    <citation type="submission" date="2023-03" db="EMBL/GenBank/DDBJ databases">
        <title>Complete genome of Cladonia borealis.</title>
        <authorList>
            <person name="Park H."/>
        </authorList>
    </citation>
    <scope>NUCLEOTIDE SEQUENCE</scope>
    <source>
        <strain evidence="2">ANT050790</strain>
    </source>
</reference>
<protein>
    <submittedName>
        <fullName evidence="2">Uncharacterized protein</fullName>
    </submittedName>
</protein>
<evidence type="ECO:0000313" key="3">
    <source>
        <dbReference type="Proteomes" id="UP001166286"/>
    </source>
</evidence>
<feature type="region of interest" description="Disordered" evidence="1">
    <location>
        <begin position="30"/>
        <end position="76"/>
    </location>
</feature>
<evidence type="ECO:0000313" key="2">
    <source>
        <dbReference type="EMBL" id="KAK0514726.1"/>
    </source>
</evidence>
<dbReference type="AlphaFoldDB" id="A0AA39R614"/>
<evidence type="ECO:0000256" key="1">
    <source>
        <dbReference type="SAM" id="MobiDB-lite"/>
    </source>
</evidence>
<organism evidence="2 3">
    <name type="scientific">Cladonia borealis</name>
    <dbReference type="NCBI Taxonomy" id="184061"/>
    <lineage>
        <taxon>Eukaryota</taxon>
        <taxon>Fungi</taxon>
        <taxon>Dikarya</taxon>
        <taxon>Ascomycota</taxon>
        <taxon>Pezizomycotina</taxon>
        <taxon>Lecanoromycetes</taxon>
        <taxon>OSLEUM clade</taxon>
        <taxon>Lecanoromycetidae</taxon>
        <taxon>Lecanorales</taxon>
        <taxon>Lecanorineae</taxon>
        <taxon>Cladoniaceae</taxon>
        <taxon>Cladonia</taxon>
    </lineage>
</organism>
<keyword evidence="3" id="KW-1185">Reference proteome</keyword>
<feature type="compositionally biased region" description="Acidic residues" evidence="1">
    <location>
        <begin position="219"/>
        <end position="228"/>
    </location>
</feature>
<feature type="compositionally biased region" description="Low complexity" evidence="1">
    <location>
        <begin position="30"/>
        <end position="42"/>
    </location>
</feature>
<feature type="compositionally biased region" description="Basic and acidic residues" evidence="1">
    <location>
        <begin position="209"/>
        <end position="218"/>
    </location>
</feature>
<name>A0AA39R614_9LECA</name>
<feature type="region of interest" description="Disordered" evidence="1">
    <location>
        <begin position="200"/>
        <end position="228"/>
    </location>
</feature>
<accession>A0AA39R614</accession>
<proteinExistence type="predicted"/>
<sequence length="228" mass="25698">MFQIHSPSYLTPLAPRNPTTCPYISISPSMSMSSVKPSTTSKPSPPTCHAPKPSQRRSHQNPLLNLKPASEAQQQRRRQAYLGKVRRGQEERRWEGRSEMILRAEFLERKRAWEEERKREAVEALPLLSDEDGEEEGGIGDGDGLEGEEVEMVDRIFSQEEEEFEALVERMQEGEREMSNYGSDDDEEWDRLFREVVDTQGFTGAETGEGGKIDKGGDGDGDGGMDMS</sequence>
<gene>
    <name evidence="2" type="ORF">JMJ35_003343</name>
</gene>